<dbReference type="Gene3D" id="1.25.40.540">
    <property type="entry name" value="TAP42-like family"/>
    <property type="match status" value="1"/>
</dbReference>
<dbReference type="Pfam" id="PF04177">
    <property type="entry name" value="TAP42"/>
    <property type="match status" value="1"/>
</dbReference>
<name>A0ABN8SJ41_9CNID</name>
<sequence length="75" mass="8359">MAAAEEEYSLKDVFEQGFLLHCQIEDSDEPSNSEGFQEKVTTAVDQFVRATEMVNSLGLFSANEELAEVPTSELR</sequence>
<dbReference type="EMBL" id="CALNXI010002820">
    <property type="protein sequence ID" value="CAH3190928.1"/>
    <property type="molecule type" value="Genomic_DNA"/>
</dbReference>
<evidence type="ECO:0000313" key="3">
    <source>
        <dbReference type="Proteomes" id="UP001159427"/>
    </source>
</evidence>
<dbReference type="Proteomes" id="UP001159427">
    <property type="component" value="Unassembled WGS sequence"/>
</dbReference>
<organism evidence="1 3">
    <name type="scientific">Porites evermanni</name>
    <dbReference type="NCBI Taxonomy" id="104178"/>
    <lineage>
        <taxon>Eukaryota</taxon>
        <taxon>Metazoa</taxon>
        <taxon>Cnidaria</taxon>
        <taxon>Anthozoa</taxon>
        <taxon>Hexacorallia</taxon>
        <taxon>Scleractinia</taxon>
        <taxon>Fungiina</taxon>
        <taxon>Poritidae</taxon>
        <taxon>Porites</taxon>
    </lineage>
</organism>
<proteinExistence type="predicted"/>
<evidence type="ECO:0000313" key="1">
    <source>
        <dbReference type="EMBL" id="CAH3190928.1"/>
    </source>
</evidence>
<dbReference type="EMBL" id="CALNXI010002820">
    <property type="protein sequence ID" value="CAH3190929.1"/>
    <property type="molecule type" value="Genomic_DNA"/>
</dbReference>
<accession>A0ABN8SJ41</accession>
<gene>
    <name evidence="2" type="ORF">PEVE_00021078</name>
    <name evidence="1" type="ORF">PEVE_00021085</name>
</gene>
<dbReference type="PANTHER" id="PTHR10933">
    <property type="entry name" value="IMMUNOGLOBULIN-BINDING PROTEIN 1"/>
    <property type="match status" value="1"/>
</dbReference>
<dbReference type="InterPro" id="IPR007304">
    <property type="entry name" value="TAP46-like"/>
</dbReference>
<evidence type="ECO:0000313" key="2">
    <source>
        <dbReference type="EMBL" id="CAH3190929.1"/>
    </source>
</evidence>
<reference evidence="1 3" key="1">
    <citation type="submission" date="2022-05" db="EMBL/GenBank/DDBJ databases">
        <authorList>
            <consortium name="Genoscope - CEA"/>
            <person name="William W."/>
        </authorList>
    </citation>
    <scope>NUCLEOTIDE SEQUENCE [LARGE SCALE GENOMIC DNA]</scope>
</reference>
<comment type="caution">
    <text evidence="1">The sequence shown here is derived from an EMBL/GenBank/DDBJ whole genome shotgun (WGS) entry which is preliminary data.</text>
</comment>
<protein>
    <submittedName>
        <fullName evidence="1">Uncharacterized protein</fullName>
    </submittedName>
</protein>
<keyword evidence="3" id="KW-1185">Reference proteome</keyword>
<dbReference type="PANTHER" id="PTHR10933:SF9">
    <property type="entry name" value="IMMUNOGLOBULIN-BINDING PROTEIN 1"/>
    <property type="match status" value="1"/>
</dbReference>
<dbReference type="InterPro" id="IPR038511">
    <property type="entry name" value="TAP42/TAP46-like_sf"/>
</dbReference>